<protein>
    <submittedName>
        <fullName evidence="5">TlyA family RNA methyltransferase</fullName>
    </submittedName>
</protein>
<gene>
    <name evidence="5" type="ORF">H9714_08750</name>
</gene>
<dbReference type="Pfam" id="PF01728">
    <property type="entry name" value="FtsJ"/>
    <property type="match status" value="1"/>
</dbReference>
<dbReference type="InterPro" id="IPR029063">
    <property type="entry name" value="SAM-dependent_MTases_sf"/>
</dbReference>
<evidence type="ECO:0000313" key="6">
    <source>
        <dbReference type="Proteomes" id="UP000824208"/>
    </source>
</evidence>
<reference evidence="5" key="2">
    <citation type="submission" date="2021-04" db="EMBL/GenBank/DDBJ databases">
        <authorList>
            <person name="Gilroy R."/>
        </authorList>
    </citation>
    <scope>NUCLEOTIDE SEQUENCE</scope>
    <source>
        <strain evidence="5">CHK189-11263</strain>
    </source>
</reference>
<comment type="caution">
    <text evidence="5">The sequence shown here is derived from an EMBL/GenBank/DDBJ whole genome shotgun (WGS) entry which is preliminary data.</text>
</comment>
<reference evidence="5" key="1">
    <citation type="journal article" date="2021" name="PeerJ">
        <title>Extensive microbial diversity within the chicken gut microbiome revealed by metagenomics and culture.</title>
        <authorList>
            <person name="Gilroy R."/>
            <person name="Ravi A."/>
            <person name="Getino M."/>
            <person name="Pursley I."/>
            <person name="Horton D.L."/>
            <person name="Alikhan N.F."/>
            <person name="Baker D."/>
            <person name="Gharbi K."/>
            <person name="Hall N."/>
            <person name="Watson M."/>
            <person name="Adriaenssens E.M."/>
            <person name="Foster-Nyarko E."/>
            <person name="Jarju S."/>
            <person name="Secka A."/>
            <person name="Antonio M."/>
            <person name="Oren A."/>
            <person name="Chaudhuri R.R."/>
            <person name="La Ragione R."/>
            <person name="Hildebrand F."/>
            <person name="Pallen M.J."/>
        </authorList>
    </citation>
    <scope>NUCLEOTIDE SEQUENCE</scope>
    <source>
        <strain evidence="5">CHK189-11263</strain>
    </source>
</reference>
<keyword evidence="5" id="KW-0808">Transferase</keyword>
<dbReference type="PANTHER" id="PTHR32319">
    <property type="entry name" value="BACTERIAL HEMOLYSIN-LIKE PROTEIN"/>
    <property type="match status" value="1"/>
</dbReference>
<dbReference type="InterPro" id="IPR002942">
    <property type="entry name" value="S4_RNA-bd"/>
</dbReference>
<dbReference type="InterPro" id="IPR004538">
    <property type="entry name" value="Hemolysin_A/TlyA"/>
</dbReference>
<dbReference type="Proteomes" id="UP000824208">
    <property type="component" value="Unassembled WGS sequence"/>
</dbReference>
<dbReference type="InterPro" id="IPR002877">
    <property type="entry name" value="RNA_MeTrfase_FtsJ_dom"/>
</dbReference>
<dbReference type="Gene3D" id="3.40.50.150">
    <property type="entry name" value="Vaccinia Virus protein VP39"/>
    <property type="match status" value="1"/>
</dbReference>
<keyword evidence="5" id="KW-0489">Methyltransferase</keyword>
<evidence type="ECO:0000256" key="1">
    <source>
        <dbReference type="ARBA" id="ARBA00022884"/>
    </source>
</evidence>
<dbReference type="GO" id="GO:0003723">
    <property type="term" value="F:RNA binding"/>
    <property type="evidence" value="ECO:0007669"/>
    <property type="project" value="UniProtKB-KW"/>
</dbReference>
<evidence type="ECO:0000259" key="4">
    <source>
        <dbReference type="SMART" id="SM00363"/>
    </source>
</evidence>
<dbReference type="AlphaFoldDB" id="A0A9D2MCW3"/>
<dbReference type="Gene3D" id="3.10.290.10">
    <property type="entry name" value="RNA-binding S4 domain"/>
    <property type="match status" value="1"/>
</dbReference>
<dbReference type="PANTHER" id="PTHR32319:SF0">
    <property type="entry name" value="BACTERIAL HEMOLYSIN-LIKE PROTEIN"/>
    <property type="match status" value="1"/>
</dbReference>
<dbReference type="EMBL" id="DWYC01000079">
    <property type="protein sequence ID" value="HJB57624.1"/>
    <property type="molecule type" value="Genomic_DNA"/>
</dbReference>
<dbReference type="NCBIfam" id="TIGR00478">
    <property type="entry name" value="tly"/>
    <property type="match status" value="1"/>
</dbReference>
<evidence type="ECO:0000313" key="5">
    <source>
        <dbReference type="EMBL" id="HJB57624.1"/>
    </source>
</evidence>
<accession>A0A9D2MCW3</accession>
<sequence>MAKKRLDVLLTEQGYFESRQKAQATIMSGLVFVDGRRVDKAGAAVAEDAAIEVRGKAIPYVSRGGLKLEKAMKVFPVRLEGKICADIGASTGGFSDCMLQNGAAKVYAVDTGYGKLDWKIRSDPRVVALERTNARYLTREQIPEALDFASVDVSFISLRLILPALRGVLSDAGEVVCLVKPQFEAGREKVGKKGVVRDPKVHLEVLEHFLEHAGEADFTVRDMTFSPIKGPEGNIEYLGYLTAGRGEPWPGDLRELVEQSHEVLEEHAP</sequence>
<dbReference type="InterPro" id="IPR047048">
    <property type="entry name" value="TlyA"/>
</dbReference>
<name>A0A9D2MCW3_9FIRM</name>
<dbReference type="PIRSF" id="PIRSF005578">
    <property type="entry name" value="TlyA"/>
    <property type="match status" value="1"/>
</dbReference>
<dbReference type="GO" id="GO:0032259">
    <property type="term" value="P:methylation"/>
    <property type="evidence" value="ECO:0007669"/>
    <property type="project" value="UniProtKB-KW"/>
</dbReference>
<dbReference type="SUPFAM" id="SSF55174">
    <property type="entry name" value="Alpha-L RNA-binding motif"/>
    <property type="match status" value="1"/>
</dbReference>
<dbReference type="SUPFAM" id="SSF53335">
    <property type="entry name" value="S-adenosyl-L-methionine-dependent methyltransferases"/>
    <property type="match status" value="1"/>
</dbReference>
<proteinExistence type="inferred from homology"/>
<comment type="similarity">
    <text evidence="2">Belongs to the TlyA family.</text>
</comment>
<evidence type="ECO:0000256" key="2">
    <source>
        <dbReference type="ARBA" id="ARBA00029460"/>
    </source>
</evidence>
<dbReference type="GO" id="GO:0008168">
    <property type="term" value="F:methyltransferase activity"/>
    <property type="evidence" value="ECO:0007669"/>
    <property type="project" value="UniProtKB-KW"/>
</dbReference>
<dbReference type="InterPro" id="IPR036986">
    <property type="entry name" value="S4_RNA-bd_sf"/>
</dbReference>
<feature type="domain" description="RNA-binding S4" evidence="4">
    <location>
        <begin position="4"/>
        <end position="69"/>
    </location>
</feature>
<organism evidence="5 6">
    <name type="scientific">Candidatus Flavonifractor intestinipullorum</name>
    <dbReference type="NCBI Taxonomy" id="2838587"/>
    <lineage>
        <taxon>Bacteria</taxon>
        <taxon>Bacillati</taxon>
        <taxon>Bacillota</taxon>
        <taxon>Clostridia</taxon>
        <taxon>Eubacteriales</taxon>
        <taxon>Oscillospiraceae</taxon>
        <taxon>Flavonifractor</taxon>
    </lineage>
</organism>
<keyword evidence="1 3" id="KW-0694">RNA-binding</keyword>
<dbReference type="CDD" id="cd00165">
    <property type="entry name" value="S4"/>
    <property type="match status" value="1"/>
</dbReference>
<dbReference type="Pfam" id="PF01479">
    <property type="entry name" value="S4"/>
    <property type="match status" value="1"/>
</dbReference>
<dbReference type="SMART" id="SM00363">
    <property type="entry name" value="S4"/>
    <property type="match status" value="1"/>
</dbReference>
<evidence type="ECO:0000256" key="3">
    <source>
        <dbReference type="PROSITE-ProRule" id="PRU00182"/>
    </source>
</evidence>
<dbReference type="PROSITE" id="PS50889">
    <property type="entry name" value="S4"/>
    <property type="match status" value="1"/>
</dbReference>